<dbReference type="SMART" id="SM00198">
    <property type="entry name" value="SCP"/>
    <property type="match status" value="1"/>
</dbReference>
<reference evidence="2" key="1">
    <citation type="submission" date="2021-03" db="EMBL/GenBank/DDBJ databases">
        <title>Comparative genomics and phylogenomic investigation of the class Geoglossomycetes provide insights into ecological specialization and systematics.</title>
        <authorList>
            <person name="Melie T."/>
            <person name="Pirro S."/>
            <person name="Miller A.N."/>
            <person name="Quandt A."/>
        </authorList>
    </citation>
    <scope>NUCLEOTIDE SEQUENCE</scope>
    <source>
        <strain evidence="2">GBOQ0MN5Z8</strain>
    </source>
</reference>
<dbReference type="EMBL" id="JAGHQL010000006">
    <property type="protein sequence ID" value="KAH0545397.1"/>
    <property type="molecule type" value="Genomic_DNA"/>
</dbReference>
<dbReference type="Proteomes" id="UP000698800">
    <property type="component" value="Unassembled WGS sequence"/>
</dbReference>
<dbReference type="Gene3D" id="3.40.33.10">
    <property type="entry name" value="CAP"/>
    <property type="match status" value="1"/>
</dbReference>
<evidence type="ECO:0000313" key="2">
    <source>
        <dbReference type="EMBL" id="KAH0545397.1"/>
    </source>
</evidence>
<evidence type="ECO:0000313" key="3">
    <source>
        <dbReference type="Proteomes" id="UP000698800"/>
    </source>
</evidence>
<dbReference type="InterPro" id="IPR035940">
    <property type="entry name" value="CAP_sf"/>
</dbReference>
<feature type="domain" description="SCP" evidence="1">
    <location>
        <begin position="21"/>
        <end position="151"/>
    </location>
</feature>
<dbReference type="AlphaFoldDB" id="A0A9P8L6T8"/>
<name>A0A9P8L6T8_9PEZI</name>
<dbReference type="SUPFAM" id="SSF55797">
    <property type="entry name" value="PR-1-like"/>
    <property type="match status" value="1"/>
</dbReference>
<protein>
    <recommendedName>
        <fullName evidence="1">SCP domain-containing protein</fullName>
    </recommendedName>
</protein>
<proteinExistence type="predicted"/>
<keyword evidence="3" id="KW-1185">Reference proteome</keyword>
<dbReference type="PANTHER" id="PTHR10334">
    <property type="entry name" value="CYSTEINE-RICH SECRETORY PROTEIN-RELATED"/>
    <property type="match status" value="1"/>
</dbReference>
<evidence type="ECO:0000259" key="1">
    <source>
        <dbReference type="SMART" id="SM00198"/>
    </source>
</evidence>
<dbReference type="PRINTS" id="PR00837">
    <property type="entry name" value="V5TPXLIKE"/>
</dbReference>
<dbReference type="Pfam" id="PF00188">
    <property type="entry name" value="CAP"/>
    <property type="match status" value="1"/>
</dbReference>
<organism evidence="2 3">
    <name type="scientific">Glutinoglossum americanum</name>
    <dbReference type="NCBI Taxonomy" id="1670608"/>
    <lineage>
        <taxon>Eukaryota</taxon>
        <taxon>Fungi</taxon>
        <taxon>Dikarya</taxon>
        <taxon>Ascomycota</taxon>
        <taxon>Pezizomycotina</taxon>
        <taxon>Geoglossomycetes</taxon>
        <taxon>Geoglossales</taxon>
        <taxon>Geoglossaceae</taxon>
        <taxon>Glutinoglossum</taxon>
    </lineage>
</organism>
<dbReference type="InterPro" id="IPR014044">
    <property type="entry name" value="CAP_dom"/>
</dbReference>
<dbReference type="InterPro" id="IPR001283">
    <property type="entry name" value="CRISP-related"/>
</dbReference>
<accession>A0A9P8L6T8</accession>
<sequence length="158" mass="17586">MNTSLAVPAPMPAPPTQTDSTFISNVLTRVNNYRKQHSAAALTWDATLAAYARTQANGCKAVHTGKYGENIYNFWTTDPNPNFTTWTNSAIDFWMSEAPKYTVSNPAPAYHFTQLVWKSSKRIGCAWSVSKCPDTNYYFYCEFDPMGNIAGQFAANVS</sequence>
<comment type="caution">
    <text evidence="2">The sequence shown here is derived from an EMBL/GenBank/DDBJ whole genome shotgun (WGS) entry which is preliminary data.</text>
</comment>
<gene>
    <name evidence="2" type="ORF">FGG08_000538</name>
</gene>
<dbReference type="OrthoDB" id="337038at2759"/>